<dbReference type="InterPro" id="IPR050101">
    <property type="entry name" value="CinA"/>
</dbReference>
<dbReference type="Pfam" id="PF24102">
    <property type="entry name" value="FLAD1_M"/>
    <property type="match status" value="1"/>
</dbReference>
<proteinExistence type="predicted"/>
<feature type="domain" description="MoaB/Mog" evidence="1">
    <location>
        <begin position="5"/>
        <end position="164"/>
    </location>
</feature>
<dbReference type="EMBL" id="UINC01000696">
    <property type="protein sequence ID" value="SUZ59732.1"/>
    <property type="molecule type" value="Genomic_DNA"/>
</dbReference>
<dbReference type="InterPro" id="IPR056596">
    <property type="entry name" value="FLAD1_M"/>
</dbReference>
<dbReference type="InterPro" id="IPR001453">
    <property type="entry name" value="MoaB/Mog_dom"/>
</dbReference>
<dbReference type="Gene3D" id="3.40.980.10">
    <property type="entry name" value="MoaB/Mog-like domain"/>
    <property type="match status" value="1"/>
</dbReference>
<name>A0A381NYN1_9ZZZZ</name>
<organism evidence="2">
    <name type="scientific">marine metagenome</name>
    <dbReference type="NCBI Taxonomy" id="408172"/>
    <lineage>
        <taxon>unclassified sequences</taxon>
        <taxon>metagenomes</taxon>
        <taxon>ecological metagenomes</taxon>
    </lineage>
</organism>
<gene>
    <name evidence="2" type="ORF">METZ01_LOCUS12586</name>
</gene>
<evidence type="ECO:0000259" key="1">
    <source>
        <dbReference type="SMART" id="SM00852"/>
    </source>
</evidence>
<dbReference type="PANTHER" id="PTHR13939">
    <property type="entry name" value="NICOTINAMIDE-NUCLEOTIDE AMIDOHYDROLASE PNCC"/>
    <property type="match status" value="1"/>
</dbReference>
<accession>A0A381NYN1</accession>
<dbReference type="CDD" id="cd00885">
    <property type="entry name" value="cinA"/>
    <property type="match status" value="1"/>
</dbReference>
<sequence length="241" mass="27269">MTTAGIIIIGNEILSGKVTDKNSPYLCRELRILGVEVKQIITIPDVPEVIGKTALDFSKRFTWVFTSGGIGPTLDDVTVASIAREFGAALYESPRIMEAIYKYRGENMTDAHRRMAMIPEGSELIEYTEGRPPQLQFHNIFIFPGIPEFLKIRFSGIRERFRTTPIVMKQIFLKADEGDIAASLDETQEAYPELQLGSYPKISGSDYNLKLTLECRDDQYLKKACDFLCDRLSDESILRIK</sequence>
<dbReference type="SMART" id="SM00852">
    <property type="entry name" value="MoCF_biosynth"/>
    <property type="match status" value="1"/>
</dbReference>
<dbReference type="SUPFAM" id="SSF53218">
    <property type="entry name" value="Molybdenum cofactor biosynthesis proteins"/>
    <property type="match status" value="1"/>
</dbReference>
<reference evidence="2" key="1">
    <citation type="submission" date="2018-05" db="EMBL/GenBank/DDBJ databases">
        <authorList>
            <person name="Lanie J.A."/>
            <person name="Ng W.-L."/>
            <person name="Kazmierczak K.M."/>
            <person name="Andrzejewski T.M."/>
            <person name="Davidsen T.M."/>
            <person name="Wayne K.J."/>
            <person name="Tettelin H."/>
            <person name="Glass J.I."/>
            <person name="Rusch D."/>
            <person name="Podicherti R."/>
            <person name="Tsui H.-C.T."/>
            <person name="Winkler M.E."/>
        </authorList>
    </citation>
    <scope>NUCLEOTIDE SEQUENCE</scope>
</reference>
<protein>
    <recommendedName>
        <fullName evidence="1">MoaB/Mog domain-containing protein</fullName>
    </recommendedName>
</protein>
<dbReference type="AlphaFoldDB" id="A0A381NYN1"/>
<dbReference type="Pfam" id="PF00994">
    <property type="entry name" value="MoCF_biosynth"/>
    <property type="match status" value="1"/>
</dbReference>
<evidence type="ECO:0000313" key="2">
    <source>
        <dbReference type="EMBL" id="SUZ59732.1"/>
    </source>
</evidence>
<dbReference type="InterPro" id="IPR036425">
    <property type="entry name" value="MoaB/Mog-like_dom_sf"/>
</dbReference>
<dbReference type="PANTHER" id="PTHR13939:SF0">
    <property type="entry name" value="NMN AMIDOHYDROLASE-LIKE PROTEIN YFAY"/>
    <property type="match status" value="1"/>
</dbReference>